<name>A0A6J6V2G5_9ZZZZ</name>
<dbReference type="AlphaFoldDB" id="A0A6J6V2G5"/>
<evidence type="ECO:0000313" key="1">
    <source>
        <dbReference type="EMBL" id="CAB4765243.1"/>
    </source>
</evidence>
<proteinExistence type="predicted"/>
<accession>A0A6J6V2G5</accession>
<sequence length="265" mass="27965">MARPPAAVLVDAALLPWRLTVAATQTTLQLGNLVAPDGPIRRPGGYADLVLRVIGERGYAEQLVDLLTDEDGPMRLATVVNELTAPDRPLGRMLSRDGVLDRLLAEDGPLTRLLARDGVLDRLLSEDGPLDRLLGEGGALDRVVAEEGVLEQLLKAGGPVDRLTQPGGLLELVLRPGGLADRMLEDDGFVERLLADGGTLDQLVALGDTLEAIQPRLAELTQIVPTLSSSADALHKAVGPLGDLAGRLPLNRRRTALPAPAGSQA</sequence>
<protein>
    <submittedName>
        <fullName evidence="1">Unannotated protein</fullName>
    </submittedName>
</protein>
<gene>
    <name evidence="1" type="ORF">UFOPK2761_02974</name>
</gene>
<dbReference type="EMBL" id="CAEZYQ010000032">
    <property type="protein sequence ID" value="CAB4765243.1"/>
    <property type="molecule type" value="Genomic_DNA"/>
</dbReference>
<reference evidence="1" key="1">
    <citation type="submission" date="2020-05" db="EMBL/GenBank/DDBJ databases">
        <authorList>
            <person name="Chiriac C."/>
            <person name="Salcher M."/>
            <person name="Ghai R."/>
            <person name="Kavagutti S V."/>
        </authorList>
    </citation>
    <scope>NUCLEOTIDE SEQUENCE</scope>
</reference>
<organism evidence="1">
    <name type="scientific">freshwater metagenome</name>
    <dbReference type="NCBI Taxonomy" id="449393"/>
    <lineage>
        <taxon>unclassified sequences</taxon>
        <taxon>metagenomes</taxon>
        <taxon>ecological metagenomes</taxon>
    </lineage>
</organism>